<reference evidence="2" key="2">
    <citation type="submission" date="2020-11" db="EMBL/GenBank/DDBJ databases">
        <authorList>
            <person name="McCartney M.A."/>
            <person name="Auch B."/>
            <person name="Kono T."/>
            <person name="Mallez S."/>
            <person name="Becker A."/>
            <person name="Gohl D.M."/>
            <person name="Silverstein K.A.T."/>
            <person name="Koren S."/>
            <person name="Bechman K.B."/>
            <person name="Herman A."/>
            <person name="Abrahante J.E."/>
            <person name="Garbe J."/>
        </authorList>
    </citation>
    <scope>NUCLEOTIDE SEQUENCE</scope>
    <source>
        <strain evidence="2">Duluth1</strain>
        <tissue evidence="2">Whole animal</tissue>
    </source>
</reference>
<dbReference type="Proteomes" id="UP000828390">
    <property type="component" value="Unassembled WGS sequence"/>
</dbReference>
<organism evidence="2 3">
    <name type="scientific">Dreissena polymorpha</name>
    <name type="common">Zebra mussel</name>
    <name type="synonym">Mytilus polymorpha</name>
    <dbReference type="NCBI Taxonomy" id="45954"/>
    <lineage>
        <taxon>Eukaryota</taxon>
        <taxon>Metazoa</taxon>
        <taxon>Spiralia</taxon>
        <taxon>Lophotrochozoa</taxon>
        <taxon>Mollusca</taxon>
        <taxon>Bivalvia</taxon>
        <taxon>Autobranchia</taxon>
        <taxon>Heteroconchia</taxon>
        <taxon>Euheterodonta</taxon>
        <taxon>Imparidentia</taxon>
        <taxon>Neoheterodontei</taxon>
        <taxon>Myida</taxon>
        <taxon>Dreissenoidea</taxon>
        <taxon>Dreissenidae</taxon>
        <taxon>Dreissena</taxon>
    </lineage>
</organism>
<protein>
    <submittedName>
        <fullName evidence="2">Uncharacterized protein</fullName>
    </submittedName>
</protein>
<proteinExistence type="predicted"/>
<evidence type="ECO:0000313" key="2">
    <source>
        <dbReference type="EMBL" id="KAH3831640.1"/>
    </source>
</evidence>
<keyword evidence="3" id="KW-1185">Reference proteome</keyword>
<gene>
    <name evidence="2" type="ORF">DPMN_104910</name>
</gene>
<feature type="transmembrane region" description="Helical" evidence="1">
    <location>
        <begin position="53"/>
        <end position="72"/>
    </location>
</feature>
<evidence type="ECO:0000313" key="3">
    <source>
        <dbReference type="Proteomes" id="UP000828390"/>
    </source>
</evidence>
<comment type="caution">
    <text evidence="2">The sequence shown here is derived from an EMBL/GenBank/DDBJ whole genome shotgun (WGS) entry which is preliminary data.</text>
</comment>
<keyword evidence="1" id="KW-0472">Membrane</keyword>
<dbReference type="AlphaFoldDB" id="A0A9D4HAV5"/>
<keyword evidence="1" id="KW-1133">Transmembrane helix</keyword>
<reference evidence="2" key="1">
    <citation type="journal article" date="2019" name="bioRxiv">
        <title>The Genome of the Zebra Mussel, Dreissena polymorpha: A Resource for Invasive Species Research.</title>
        <authorList>
            <person name="McCartney M.A."/>
            <person name="Auch B."/>
            <person name="Kono T."/>
            <person name="Mallez S."/>
            <person name="Zhang Y."/>
            <person name="Obille A."/>
            <person name="Becker A."/>
            <person name="Abrahante J.E."/>
            <person name="Garbe J."/>
            <person name="Badalamenti J.P."/>
            <person name="Herman A."/>
            <person name="Mangelson H."/>
            <person name="Liachko I."/>
            <person name="Sullivan S."/>
            <person name="Sone E.D."/>
            <person name="Koren S."/>
            <person name="Silverstein K.A.T."/>
            <person name="Beckman K.B."/>
            <person name="Gohl D.M."/>
        </authorList>
    </citation>
    <scope>NUCLEOTIDE SEQUENCE</scope>
    <source>
        <strain evidence="2">Duluth1</strain>
        <tissue evidence="2">Whole animal</tissue>
    </source>
</reference>
<sequence>MYMVTFCSMGAAWLLGVSSSVLLGLVAVAAARFMWAASDPSSGGGALPSSATAVLLVVVSLAPNLIFLAFLIHR</sequence>
<dbReference type="EMBL" id="JAIWYP010000004">
    <property type="protein sequence ID" value="KAH3831640.1"/>
    <property type="molecule type" value="Genomic_DNA"/>
</dbReference>
<name>A0A9D4HAV5_DREPO</name>
<keyword evidence="1" id="KW-0812">Transmembrane</keyword>
<evidence type="ECO:0000256" key="1">
    <source>
        <dbReference type="SAM" id="Phobius"/>
    </source>
</evidence>
<accession>A0A9D4HAV5</accession>